<dbReference type="EMBL" id="BTPU01000037">
    <property type="protein sequence ID" value="GMQ63321.1"/>
    <property type="molecule type" value="Genomic_DNA"/>
</dbReference>
<comment type="caution">
    <text evidence="1">The sequence shown here is derived from an EMBL/GenBank/DDBJ whole genome shotgun (WGS) entry which is preliminary data.</text>
</comment>
<keyword evidence="2" id="KW-1185">Reference proteome</keyword>
<proteinExistence type="predicted"/>
<accession>A0ACB5ULH4</accession>
<protein>
    <submittedName>
        <fullName evidence="1">Uncharacterized protein</fullName>
    </submittedName>
</protein>
<sequence>MFIQEVILKYNFHARPCAYFVNQTSKFGANITIVRGNKSGNGKSVISVMMLELAKGDKVRIVIDGNDEKEAMRKVVYLIENPLEKDW</sequence>
<gene>
    <name evidence="1" type="ORF">AN2V17_25540</name>
</gene>
<organism evidence="1 2">
    <name type="scientific">Vallitalea maricola</name>
    <dbReference type="NCBI Taxonomy" id="3074433"/>
    <lineage>
        <taxon>Bacteria</taxon>
        <taxon>Bacillati</taxon>
        <taxon>Bacillota</taxon>
        <taxon>Clostridia</taxon>
        <taxon>Lachnospirales</taxon>
        <taxon>Vallitaleaceae</taxon>
        <taxon>Vallitalea</taxon>
    </lineage>
</organism>
<evidence type="ECO:0000313" key="2">
    <source>
        <dbReference type="Proteomes" id="UP001374599"/>
    </source>
</evidence>
<name>A0ACB5ULH4_9FIRM</name>
<reference evidence="1" key="1">
    <citation type="submission" date="2023-09" db="EMBL/GenBank/DDBJ databases">
        <title>Vallitalea sediminicola and Vallitalea maricola sp. nov., anaerobic bacteria isolated from marine sediment.</title>
        <authorList>
            <person name="Hirano S."/>
            <person name="Maeda A."/>
            <person name="Terahara T."/>
            <person name="Mori K."/>
            <person name="Hamada M."/>
            <person name="Matsumoto R."/>
            <person name="Kobayashi T."/>
        </authorList>
    </citation>
    <scope>NUCLEOTIDE SEQUENCE</scope>
    <source>
        <strain evidence="1">AN17-2</strain>
    </source>
</reference>
<evidence type="ECO:0000313" key="1">
    <source>
        <dbReference type="EMBL" id="GMQ63321.1"/>
    </source>
</evidence>
<dbReference type="Proteomes" id="UP001374599">
    <property type="component" value="Unassembled WGS sequence"/>
</dbReference>